<accession>A0A6G1HZW2</accession>
<gene>
    <name evidence="2" type="ORF">EJ06DRAFT_388877</name>
</gene>
<protein>
    <submittedName>
        <fullName evidence="2">Uncharacterized protein</fullName>
    </submittedName>
</protein>
<sequence length="243" mass="27353">MHIHATTNLDHFDAFRHSEANGQMRPRMADKMDTDSKFTASNGPKGYILDVASIDYRLSRITLENSPNSCVKSTHEQCLATRQHTFEGLDCPSLPRSQRGPPPPRPRSRRRLSLPFPPKLSPGHDPPSIYIPAGLIASGQGHVEREYVLMERTLPASSVKRKRDYDLAPPEAPETKKCRPHRSTSPEAAPPVLSKVSNKSRKTPSLIKSGDSMSDHVDLERKPWTLREAEEFLQKLKANPKYF</sequence>
<feature type="region of interest" description="Disordered" evidence="1">
    <location>
        <begin position="159"/>
        <end position="217"/>
    </location>
</feature>
<dbReference type="Proteomes" id="UP000799640">
    <property type="component" value="Unassembled WGS sequence"/>
</dbReference>
<keyword evidence="3" id="KW-1185">Reference proteome</keyword>
<evidence type="ECO:0000313" key="3">
    <source>
        <dbReference type="Proteomes" id="UP000799640"/>
    </source>
</evidence>
<feature type="region of interest" description="Disordered" evidence="1">
    <location>
        <begin position="88"/>
        <end position="127"/>
    </location>
</feature>
<reference evidence="2" key="1">
    <citation type="journal article" date="2020" name="Stud. Mycol.">
        <title>101 Dothideomycetes genomes: a test case for predicting lifestyles and emergence of pathogens.</title>
        <authorList>
            <person name="Haridas S."/>
            <person name="Albert R."/>
            <person name="Binder M."/>
            <person name="Bloem J."/>
            <person name="Labutti K."/>
            <person name="Salamov A."/>
            <person name="Andreopoulos B."/>
            <person name="Baker S."/>
            <person name="Barry K."/>
            <person name="Bills G."/>
            <person name="Bluhm B."/>
            <person name="Cannon C."/>
            <person name="Castanera R."/>
            <person name="Culley D."/>
            <person name="Daum C."/>
            <person name="Ezra D."/>
            <person name="Gonzalez J."/>
            <person name="Henrissat B."/>
            <person name="Kuo A."/>
            <person name="Liang C."/>
            <person name="Lipzen A."/>
            <person name="Lutzoni F."/>
            <person name="Magnuson J."/>
            <person name="Mondo S."/>
            <person name="Nolan M."/>
            <person name="Ohm R."/>
            <person name="Pangilinan J."/>
            <person name="Park H.-J."/>
            <person name="Ramirez L."/>
            <person name="Alfaro M."/>
            <person name="Sun H."/>
            <person name="Tritt A."/>
            <person name="Yoshinaga Y."/>
            <person name="Zwiers L.-H."/>
            <person name="Turgeon B."/>
            <person name="Goodwin S."/>
            <person name="Spatafora J."/>
            <person name="Crous P."/>
            <person name="Grigoriev I."/>
        </authorList>
    </citation>
    <scope>NUCLEOTIDE SEQUENCE</scope>
    <source>
        <strain evidence="2">CBS 262.69</strain>
    </source>
</reference>
<organism evidence="2 3">
    <name type="scientific">Trichodelitschia bisporula</name>
    <dbReference type="NCBI Taxonomy" id="703511"/>
    <lineage>
        <taxon>Eukaryota</taxon>
        <taxon>Fungi</taxon>
        <taxon>Dikarya</taxon>
        <taxon>Ascomycota</taxon>
        <taxon>Pezizomycotina</taxon>
        <taxon>Dothideomycetes</taxon>
        <taxon>Dothideomycetes incertae sedis</taxon>
        <taxon>Phaeotrichales</taxon>
        <taxon>Phaeotrichaceae</taxon>
        <taxon>Trichodelitschia</taxon>
    </lineage>
</organism>
<name>A0A6G1HZW2_9PEZI</name>
<proteinExistence type="predicted"/>
<evidence type="ECO:0000313" key="2">
    <source>
        <dbReference type="EMBL" id="KAF2401359.1"/>
    </source>
</evidence>
<dbReference type="EMBL" id="ML996693">
    <property type="protein sequence ID" value="KAF2401359.1"/>
    <property type="molecule type" value="Genomic_DNA"/>
</dbReference>
<dbReference type="AlphaFoldDB" id="A0A6G1HZW2"/>
<evidence type="ECO:0000256" key="1">
    <source>
        <dbReference type="SAM" id="MobiDB-lite"/>
    </source>
</evidence>